<feature type="domain" description="RNA polymerase sigma-70 region 2" evidence="5">
    <location>
        <begin position="33"/>
        <end position="100"/>
    </location>
</feature>
<dbReference type="InterPro" id="IPR013249">
    <property type="entry name" value="RNA_pol_sigma70_r4_t2"/>
</dbReference>
<evidence type="ECO:0000259" key="5">
    <source>
        <dbReference type="Pfam" id="PF04542"/>
    </source>
</evidence>
<dbReference type="SUPFAM" id="SSF88659">
    <property type="entry name" value="Sigma3 and sigma4 domains of RNA polymerase sigma factors"/>
    <property type="match status" value="1"/>
</dbReference>
<evidence type="ECO:0000259" key="6">
    <source>
        <dbReference type="Pfam" id="PF08281"/>
    </source>
</evidence>
<feature type="domain" description="RNA polymerase sigma factor 70 region 4 type 2" evidence="6">
    <location>
        <begin position="134"/>
        <end position="184"/>
    </location>
</feature>
<dbReference type="InterPro" id="IPR014284">
    <property type="entry name" value="RNA_pol_sigma-70_dom"/>
</dbReference>
<dbReference type="PANTHER" id="PTHR43133:SF46">
    <property type="entry name" value="RNA POLYMERASE SIGMA-70 FACTOR ECF SUBFAMILY"/>
    <property type="match status" value="1"/>
</dbReference>
<proteinExistence type="inferred from homology"/>
<dbReference type="Pfam" id="PF04542">
    <property type="entry name" value="Sigma70_r2"/>
    <property type="match status" value="1"/>
</dbReference>
<dbReference type="NCBIfam" id="TIGR02937">
    <property type="entry name" value="sigma70-ECF"/>
    <property type="match status" value="1"/>
</dbReference>
<dbReference type="InterPro" id="IPR007627">
    <property type="entry name" value="RNA_pol_sigma70_r2"/>
</dbReference>
<keyword evidence="4" id="KW-0804">Transcription</keyword>
<name>A0ABS5IVK6_9BACT</name>
<sequence>MGKVLYIACILVMISTWQENIALNNDSNAFKALYLHLMPGLSKFAHSFVKDPLAAEDIVADIFAALWSNRSGLMKIEHLRVYLFASVRNACMNYLQRRDRITFYAFEDMEVLLEPLVAPTNPEQQLIMGEMTLAMQEAIDKLPPKCKLIFRLAREEKLKYKEIAAILSISVRTIDSQLAIALQRIHAAVDSHLVK</sequence>
<dbReference type="EMBL" id="JAGTXB010000002">
    <property type="protein sequence ID" value="MBS0026992.1"/>
    <property type="molecule type" value="Genomic_DNA"/>
</dbReference>
<comment type="caution">
    <text evidence="7">The sequence shown here is derived from an EMBL/GenBank/DDBJ whole genome shotgun (WGS) entry which is preliminary data.</text>
</comment>
<reference evidence="7 8" key="1">
    <citation type="submission" date="2021-04" db="EMBL/GenBank/DDBJ databases">
        <title>Chitinophaga sp. nov., isolated from the rhizosphere soil.</title>
        <authorList>
            <person name="He S."/>
        </authorList>
    </citation>
    <scope>NUCLEOTIDE SEQUENCE [LARGE SCALE GENOMIC DNA]</scope>
    <source>
        <strain evidence="7 8">2R12</strain>
    </source>
</reference>
<keyword evidence="8" id="KW-1185">Reference proteome</keyword>
<evidence type="ECO:0000313" key="7">
    <source>
        <dbReference type="EMBL" id="MBS0026992.1"/>
    </source>
</evidence>
<organism evidence="7 8">
    <name type="scientific">Chitinophaga hostae</name>
    <dbReference type="NCBI Taxonomy" id="2831022"/>
    <lineage>
        <taxon>Bacteria</taxon>
        <taxon>Pseudomonadati</taxon>
        <taxon>Bacteroidota</taxon>
        <taxon>Chitinophagia</taxon>
        <taxon>Chitinophagales</taxon>
        <taxon>Chitinophagaceae</taxon>
        <taxon>Chitinophaga</taxon>
    </lineage>
</organism>
<dbReference type="CDD" id="cd06171">
    <property type="entry name" value="Sigma70_r4"/>
    <property type="match status" value="1"/>
</dbReference>
<evidence type="ECO:0000256" key="1">
    <source>
        <dbReference type="ARBA" id="ARBA00010641"/>
    </source>
</evidence>
<protein>
    <submittedName>
        <fullName evidence="7">RNA polymerase sigma-70 factor</fullName>
    </submittedName>
</protein>
<dbReference type="PANTHER" id="PTHR43133">
    <property type="entry name" value="RNA POLYMERASE ECF-TYPE SIGMA FACTO"/>
    <property type="match status" value="1"/>
</dbReference>
<dbReference type="InterPro" id="IPR036388">
    <property type="entry name" value="WH-like_DNA-bd_sf"/>
</dbReference>
<evidence type="ECO:0000256" key="3">
    <source>
        <dbReference type="ARBA" id="ARBA00023082"/>
    </source>
</evidence>
<evidence type="ECO:0000313" key="8">
    <source>
        <dbReference type="Proteomes" id="UP000676386"/>
    </source>
</evidence>
<dbReference type="Gene3D" id="1.10.10.10">
    <property type="entry name" value="Winged helix-like DNA-binding domain superfamily/Winged helix DNA-binding domain"/>
    <property type="match status" value="1"/>
</dbReference>
<keyword evidence="2" id="KW-0805">Transcription regulation</keyword>
<dbReference type="InterPro" id="IPR039425">
    <property type="entry name" value="RNA_pol_sigma-70-like"/>
</dbReference>
<dbReference type="Proteomes" id="UP000676386">
    <property type="component" value="Unassembled WGS sequence"/>
</dbReference>
<dbReference type="InterPro" id="IPR013324">
    <property type="entry name" value="RNA_pol_sigma_r3/r4-like"/>
</dbReference>
<evidence type="ECO:0000256" key="4">
    <source>
        <dbReference type="ARBA" id="ARBA00023163"/>
    </source>
</evidence>
<dbReference type="SUPFAM" id="SSF88946">
    <property type="entry name" value="Sigma2 domain of RNA polymerase sigma factors"/>
    <property type="match status" value="1"/>
</dbReference>
<dbReference type="Gene3D" id="1.10.1740.10">
    <property type="match status" value="1"/>
</dbReference>
<keyword evidence="3" id="KW-0731">Sigma factor</keyword>
<comment type="similarity">
    <text evidence="1">Belongs to the sigma-70 factor family. ECF subfamily.</text>
</comment>
<evidence type="ECO:0000256" key="2">
    <source>
        <dbReference type="ARBA" id="ARBA00023015"/>
    </source>
</evidence>
<dbReference type="NCBIfam" id="TIGR02985">
    <property type="entry name" value="Sig70_bacteroi1"/>
    <property type="match status" value="1"/>
</dbReference>
<dbReference type="InterPro" id="IPR014327">
    <property type="entry name" value="RNA_pol_sigma70_bacteroid"/>
</dbReference>
<gene>
    <name evidence="7" type="ORF">KE626_06705</name>
</gene>
<dbReference type="InterPro" id="IPR013325">
    <property type="entry name" value="RNA_pol_sigma_r2"/>
</dbReference>
<accession>A0ABS5IVK6</accession>
<dbReference type="Pfam" id="PF08281">
    <property type="entry name" value="Sigma70_r4_2"/>
    <property type="match status" value="1"/>
</dbReference>
<dbReference type="RefSeq" id="WP_211972082.1">
    <property type="nucleotide sequence ID" value="NZ_CBFHAM010000084.1"/>
</dbReference>